<dbReference type="Pfam" id="PF15375">
    <property type="entry name" value="FSAF1"/>
    <property type="match status" value="1"/>
</dbReference>
<feature type="compositionally biased region" description="Basic and acidic residues" evidence="1">
    <location>
        <begin position="56"/>
        <end position="70"/>
    </location>
</feature>
<name>A0A6J2W4Z2_CHACN</name>
<dbReference type="InParanoid" id="A0A6J2W4Z2"/>
<dbReference type="AlphaFoldDB" id="A0A6J2W4Z2"/>
<feature type="region of interest" description="Disordered" evidence="1">
    <location>
        <begin position="190"/>
        <end position="232"/>
    </location>
</feature>
<dbReference type="OrthoDB" id="10067479at2759"/>
<feature type="region of interest" description="Disordered" evidence="1">
    <location>
        <begin position="108"/>
        <end position="135"/>
    </location>
</feature>
<dbReference type="PANTHER" id="PTHR28366">
    <property type="entry name" value="CHROMOSOME 1 OPEN READING FRAME 131"/>
    <property type="match status" value="1"/>
</dbReference>
<feature type="compositionally biased region" description="Basic and acidic residues" evidence="1">
    <location>
        <begin position="190"/>
        <end position="204"/>
    </location>
</feature>
<feature type="region of interest" description="Disordered" evidence="1">
    <location>
        <begin position="28"/>
        <end position="70"/>
    </location>
</feature>
<dbReference type="GeneID" id="115819815"/>
<dbReference type="InterPro" id="IPR027973">
    <property type="entry name" value="FSAF1-like"/>
</dbReference>
<evidence type="ECO:0000313" key="3">
    <source>
        <dbReference type="RefSeq" id="XP_030639184.1"/>
    </source>
</evidence>
<dbReference type="PANTHER" id="PTHR28366:SF1">
    <property type="entry name" value="CHROMOSOME 1 OPEN READING FRAME 131"/>
    <property type="match status" value="1"/>
</dbReference>
<reference evidence="3" key="1">
    <citation type="submission" date="2025-08" db="UniProtKB">
        <authorList>
            <consortium name="RefSeq"/>
        </authorList>
    </citation>
    <scope>IDENTIFICATION</scope>
</reference>
<dbReference type="CTD" id="128061"/>
<accession>A0A6J2W4Z2</accession>
<organism evidence="2 3">
    <name type="scientific">Chanos chanos</name>
    <name type="common">Milkfish</name>
    <name type="synonym">Mugil chanos</name>
    <dbReference type="NCBI Taxonomy" id="29144"/>
    <lineage>
        <taxon>Eukaryota</taxon>
        <taxon>Metazoa</taxon>
        <taxon>Chordata</taxon>
        <taxon>Craniata</taxon>
        <taxon>Vertebrata</taxon>
        <taxon>Euteleostomi</taxon>
        <taxon>Actinopterygii</taxon>
        <taxon>Neopterygii</taxon>
        <taxon>Teleostei</taxon>
        <taxon>Ostariophysi</taxon>
        <taxon>Gonorynchiformes</taxon>
        <taxon>Chanidae</taxon>
        <taxon>Chanos</taxon>
    </lineage>
</organism>
<sequence>MKQKTEESEGEDDIDQSFLDQVLNKLYDFGDSGKDKKKKPRKKRKKISDEEEEDKCGDMHNSSRDSCGDCSDMAREQIIAASLVTNSENTEPDTKRQNVEIVTFQDPLKKKKTKITAEPETPTETKERQKINPSEFSIEKARFEVHRFGITGYQKSQQRLFEQERAIMLGAKPPKKEYVNYKEYQQMLKEKKLKEKEEAVSEPKKTKKRKEGKAKNAKGKSSGDLGGHVGRFKDGMLLLSPKEIQKINPKIKK</sequence>
<evidence type="ECO:0000313" key="2">
    <source>
        <dbReference type="Proteomes" id="UP000504632"/>
    </source>
</evidence>
<evidence type="ECO:0000256" key="1">
    <source>
        <dbReference type="SAM" id="MobiDB-lite"/>
    </source>
</evidence>
<dbReference type="Proteomes" id="UP000504632">
    <property type="component" value="Chromosome 8"/>
</dbReference>
<dbReference type="RefSeq" id="XP_030639184.1">
    <property type="nucleotide sequence ID" value="XM_030783324.1"/>
</dbReference>
<proteinExistence type="predicted"/>
<feature type="compositionally biased region" description="Basic residues" evidence="1">
    <location>
        <begin position="205"/>
        <end position="218"/>
    </location>
</feature>
<protein>
    <submittedName>
        <fullName evidence="3">40S small subunit processome assembly factor 1</fullName>
    </submittedName>
</protein>
<dbReference type="InterPro" id="IPR052852">
    <property type="entry name" value="SSU_Processome_Comp"/>
</dbReference>
<keyword evidence="2" id="KW-1185">Reference proteome</keyword>
<feature type="compositionally biased region" description="Basic residues" evidence="1">
    <location>
        <begin position="35"/>
        <end position="46"/>
    </location>
</feature>
<gene>
    <name evidence="3" type="primary">fsaf1</name>
</gene>